<dbReference type="Proteomes" id="UP001732700">
    <property type="component" value="Chromosome 7D"/>
</dbReference>
<accession>A0ACD6A4M4</accession>
<organism evidence="1 2">
    <name type="scientific">Avena sativa</name>
    <name type="common">Oat</name>
    <dbReference type="NCBI Taxonomy" id="4498"/>
    <lineage>
        <taxon>Eukaryota</taxon>
        <taxon>Viridiplantae</taxon>
        <taxon>Streptophyta</taxon>
        <taxon>Embryophyta</taxon>
        <taxon>Tracheophyta</taxon>
        <taxon>Spermatophyta</taxon>
        <taxon>Magnoliopsida</taxon>
        <taxon>Liliopsida</taxon>
        <taxon>Poales</taxon>
        <taxon>Poaceae</taxon>
        <taxon>BOP clade</taxon>
        <taxon>Pooideae</taxon>
        <taxon>Poodae</taxon>
        <taxon>Poeae</taxon>
        <taxon>Poeae Chloroplast Group 1 (Aveneae type)</taxon>
        <taxon>Aveninae</taxon>
        <taxon>Avena</taxon>
    </lineage>
</organism>
<reference evidence="1" key="2">
    <citation type="submission" date="2025-09" db="UniProtKB">
        <authorList>
            <consortium name="EnsemblPlants"/>
        </authorList>
    </citation>
    <scope>IDENTIFICATION</scope>
</reference>
<protein>
    <submittedName>
        <fullName evidence="1">Uncharacterized protein</fullName>
    </submittedName>
</protein>
<dbReference type="EnsemblPlants" id="AVESA.00010b.r2.7DG1336750.1">
    <property type="protein sequence ID" value="AVESA.00010b.r2.7DG1336750.1.CDS.1"/>
    <property type="gene ID" value="AVESA.00010b.r2.7DG1336750"/>
</dbReference>
<evidence type="ECO:0000313" key="1">
    <source>
        <dbReference type="EnsemblPlants" id="AVESA.00010b.r2.7DG1336750.1.CDS.1"/>
    </source>
</evidence>
<name>A0ACD6A4M4_AVESA</name>
<evidence type="ECO:0000313" key="2">
    <source>
        <dbReference type="Proteomes" id="UP001732700"/>
    </source>
</evidence>
<sequence length="400" mass="45143">MGRVDSNSGERAFSIQRCVGMLHQNKHVVREEGLKDLVAELEGYVPPEEITDRRHEYDQALSRCFSFLSTVGSAKERKDAYRAIAIYALTVVGYQAENILDRLFDLDRLTAELTPSSASEAERAVAAINCLTAVTLVCTKKAAAAKRTLKAVCEVIDQTTFPQVLAAALSAWTLLLPRAGNLRAMTPFKVIAKHLTADHPAVRMAAGEALAVCIERNHRPYQPDPPEEYRYRYYRYRPREPKPEDRPSLESRVAELAAGVDAHKKEHAEERILFRQIKDLFEANPPGSGDQDEYDEGKDEEEEEEESSGCRLKVNKTTWVKLVLVNFLRQYLGEEGFAAHLELNVPLFRDSLGLTRAAGGGAQEKKSVPAQEMKQIRNGRDKQRTKEMKKDRQNKNKHYC</sequence>
<proteinExistence type="predicted"/>
<keyword evidence="2" id="KW-1185">Reference proteome</keyword>
<reference evidence="1" key="1">
    <citation type="submission" date="2021-05" db="EMBL/GenBank/DDBJ databases">
        <authorList>
            <person name="Scholz U."/>
            <person name="Mascher M."/>
            <person name="Fiebig A."/>
        </authorList>
    </citation>
    <scope>NUCLEOTIDE SEQUENCE [LARGE SCALE GENOMIC DNA]</scope>
</reference>